<reference evidence="1" key="1">
    <citation type="submission" date="2018-08" db="EMBL/GenBank/DDBJ databases">
        <authorList>
            <person name="Ashton P.M."/>
            <person name="Dallman T."/>
            <person name="Nair S."/>
            <person name="De Pinna E."/>
            <person name="Peters T."/>
            <person name="Grant K."/>
        </authorList>
    </citation>
    <scope>NUCLEOTIDE SEQUENCE [LARGE SCALE GENOMIC DNA]</scope>
    <source>
        <strain evidence="1">43913</strain>
    </source>
</reference>
<protein>
    <submittedName>
        <fullName evidence="1">Uncharacterized protein</fullName>
    </submittedName>
</protein>
<evidence type="ECO:0000313" key="1">
    <source>
        <dbReference type="EMBL" id="EAB8478317.1"/>
    </source>
</evidence>
<dbReference type="AlphaFoldDB" id="A0A3Y9C2V7"/>
<sequence>MNNNDFFFGLINKNNPEISLQKVVLQSKKVSKKFFTKQLNRCLNWTGGRLVLKDETSSPPFRDFIKKVSSDAIGLVEISARDDINTNVEATLSCDIYLSKGVVTVEPHWCAYKSMRADEIISTLLVPLHEKGLHDRTFIVSSDGKGERLLCFHHSDFLDEVMRLFILSRYYHSMDETKITEYVSMIKMATEQNHLC</sequence>
<organism evidence="1">
    <name type="scientific">Salmonella enterica subsp. enterica serovar Java</name>
    <dbReference type="NCBI Taxonomy" id="224729"/>
    <lineage>
        <taxon>Bacteria</taxon>
        <taxon>Pseudomonadati</taxon>
        <taxon>Pseudomonadota</taxon>
        <taxon>Gammaproteobacteria</taxon>
        <taxon>Enterobacterales</taxon>
        <taxon>Enterobacteriaceae</taxon>
        <taxon>Salmonella</taxon>
    </lineage>
</organism>
<dbReference type="Proteomes" id="UP000839644">
    <property type="component" value="Unassembled WGS sequence"/>
</dbReference>
<gene>
    <name evidence="1" type="ORF">AU894_19260</name>
</gene>
<accession>A0A3Y9C2V7</accession>
<comment type="caution">
    <text evidence="1">The sequence shown here is derived from an EMBL/GenBank/DDBJ whole genome shotgun (WGS) entry which is preliminary data.</text>
</comment>
<proteinExistence type="predicted"/>
<dbReference type="EMBL" id="AAAFYZ010000056">
    <property type="protein sequence ID" value="EAB8478317.1"/>
    <property type="molecule type" value="Genomic_DNA"/>
</dbReference>
<name>A0A3Y9C2V7_SALEB</name>